<evidence type="ECO:0000256" key="4">
    <source>
        <dbReference type="ARBA" id="ARBA00022737"/>
    </source>
</evidence>
<dbReference type="InterPro" id="IPR002885">
    <property type="entry name" value="PPR_rpt"/>
</dbReference>
<keyword evidence="15" id="KW-1185">Reference proteome</keyword>
<keyword evidence="3" id="KW-0699">rRNA-binding</keyword>
<keyword evidence="7" id="KW-0809">Transit peptide</keyword>
<gene>
    <name evidence="14" type="primary">PTCD3</name>
</gene>
<evidence type="ECO:0000256" key="3">
    <source>
        <dbReference type="ARBA" id="ARBA00022730"/>
    </source>
</evidence>
<dbReference type="InterPro" id="IPR055063">
    <property type="entry name" value="Rib_mS39_PPR"/>
</dbReference>
<evidence type="ECO:0000256" key="13">
    <source>
        <dbReference type="SAM" id="MobiDB-lite"/>
    </source>
</evidence>
<evidence type="ECO:0000313" key="14">
    <source>
        <dbReference type="Ensembl" id="ENSSPUP00000006081.1"/>
    </source>
</evidence>
<reference evidence="14" key="2">
    <citation type="submission" date="2025-09" db="UniProtKB">
        <authorList>
            <consortium name="Ensembl"/>
        </authorList>
    </citation>
    <scope>IDENTIFICATION</scope>
</reference>
<dbReference type="GO" id="GO:0005829">
    <property type="term" value="C:cytosol"/>
    <property type="evidence" value="ECO:0007669"/>
    <property type="project" value="Ensembl"/>
</dbReference>
<dbReference type="GO" id="GO:0019843">
    <property type="term" value="F:rRNA binding"/>
    <property type="evidence" value="ECO:0007669"/>
    <property type="project" value="UniProtKB-KW"/>
</dbReference>
<reference evidence="14" key="1">
    <citation type="submission" date="2025-08" db="UniProtKB">
        <authorList>
            <consortium name="Ensembl"/>
        </authorList>
    </citation>
    <scope>IDENTIFICATION</scope>
</reference>
<evidence type="ECO:0000256" key="10">
    <source>
        <dbReference type="ARBA" id="ARBA00023274"/>
    </source>
</evidence>
<comment type="similarity">
    <text evidence="2">Belongs to the mitochondrion-specific ribosomal protein mS39 family.</text>
</comment>
<dbReference type="GO" id="GO:0006417">
    <property type="term" value="P:regulation of translation"/>
    <property type="evidence" value="ECO:0007669"/>
    <property type="project" value="UniProtKB-KW"/>
</dbReference>
<organism evidence="14 15">
    <name type="scientific">Sphenodon punctatus</name>
    <name type="common">Tuatara</name>
    <name type="synonym">Hatteria punctata</name>
    <dbReference type="NCBI Taxonomy" id="8508"/>
    <lineage>
        <taxon>Eukaryota</taxon>
        <taxon>Metazoa</taxon>
        <taxon>Chordata</taxon>
        <taxon>Craniata</taxon>
        <taxon>Vertebrata</taxon>
        <taxon>Euteleostomi</taxon>
        <taxon>Lepidosauria</taxon>
        <taxon>Sphenodontia</taxon>
        <taxon>Sphenodontidae</taxon>
        <taxon>Sphenodon</taxon>
    </lineage>
</organism>
<dbReference type="PANTHER" id="PTHR16276:SF1">
    <property type="entry name" value="SMALL RIBOSOMAL SUBUNIT PROTEIN MS39"/>
    <property type="match status" value="1"/>
</dbReference>
<feature type="compositionally biased region" description="Basic and acidic residues" evidence="13">
    <location>
        <begin position="198"/>
        <end position="222"/>
    </location>
</feature>
<evidence type="ECO:0000313" key="15">
    <source>
        <dbReference type="Proteomes" id="UP000694392"/>
    </source>
</evidence>
<protein>
    <recommendedName>
        <fullName evidence="11">Small ribosomal subunit protein mS39</fullName>
    </recommendedName>
</protein>
<keyword evidence="6" id="KW-0694">RNA-binding</keyword>
<dbReference type="GO" id="GO:0032543">
    <property type="term" value="P:mitochondrial translation"/>
    <property type="evidence" value="ECO:0007669"/>
    <property type="project" value="Ensembl"/>
</dbReference>
<name>A0A8D0GK40_SPHPU</name>
<dbReference type="GO" id="GO:0005840">
    <property type="term" value="C:ribosome"/>
    <property type="evidence" value="ECO:0007669"/>
    <property type="project" value="UniProtKB-KW"/>
</dbReference>
<evidence type="ECO:0000256" key="5">
    <source>
        <dbReference type="ARBA" id="ARBA00022845"/>
    </source>
</evidence>
<feature type="repeat" description="PPR" evidence="12">
    <location>
        <begin position="324"/>
        <end position="360"/>
    </location>
</feature>
<evidence type="ECO:0000256" key="1">
    <source>
        <dbReference type="ARBA" id="ARBA00004173"/>
    </source>
</evidence>
<accession>A0A8D0GK40</accession>
<evidence type="ECO:0000256" key="2">
    <source>
        <dbReference type="ARBA" id="ARBA00008551"/>
    </source>
</evidence>
<proteinExistence type="inferred from homology"/>
<dbReference type="GO" id="GO:0043024">
    <property type="term" value="F:ribosomal small subunit binding"/>
    <property type="evidence" value="ECO:0007669"/>
    <property type="project" value="Ensembl"/>
</dbReference>
<keyword evidence="5" id="KW-0810">Translation regulation</keyword>
<dbReference type="Pfam" id="PF13812">
    <property type="entry name" value="PPR_3"/>
    <property type="match status" value="1"/>
</dbReference>
<dbReference type="GeneTree" id="ENSGT00390000016876"/>
<dbReference type="Proteomes" id="UP000694392">
    <property type="component" value="Unplaced"/>
</dbReference>
<dbReference type="GO" id="GO:0005654">
    <property type="term" value="C:nucleoplasm"/>
    <property type="evidence" value="ECO:0007669"/>
    <property type="project" value="Ensembl"/>
</dbReference>
<evidence type="ECO:0000256" key="6">
    <source>
        <dbReference type="ARBA" id="ARBA00022884"/>
    </source>
</evidence>
<dbReference type="GO" id="GO:0005759">
    <property type="term" value="C:mitochondrial matrix"/>
    <property type="evidence" value="ECO:0007669"/>
    <property type="project" value="Ensembl"/>
</dbReference>
<evidence type="ECO:0000256" key="9">
    <source>
        <dbReference type="ARBA" id="ARBA00023128"/>
    </source>
</evidence>
<evidence type="ECO:0000256" key="11">
    <source>
        <dbReference type="ARBA" id="ARBA00035134"/>
    </source>
</evidence>
<dbReference type="AlphaFoldDB" id="A0A8D0GK40"/>
<dbReference type="GO" id="GO:0005886">
    <property type="term" value="C:plasma membrane"/>
    <property type="evidence" value="ECO:0007669"/>
    <property type="project" value="Ensembl"/>
</dbReference>
<keyword evidence="4" id="KW-0677">Repeat</keyword>
<dbReference type="Ensembl" id="ENSSPUT00000006472.1">
    <property type="protein sequence ID" value="ENSSPUP00000006081.1"/>
    <property type="gene ID" value="ENSSPUG00000004695.1"/>
</dbReference>
<dbReference type="OMA" id="FMHQEAQ"/>
<dbReference type="Pfam" id="PF22330">
    <property type="entry name" value="Rib_mS39_PPR"/>
    <property type="match status" value="1"/>
</dbReference>
<dbReference type="GO" id="GO:1990904">
    <property type="term" value="C:ribonucleoprotein complex"/>
    <property type="evidence" value="ECO:0007669"/>
    <property type="project" value="UniProtKB-KW"/>
</dbReference>
<keyword evidence="9" id="KW-0496">Mitochondrion</keyword>
<evidence type="ECO:0000256" key="12">
    <source>
        <dbReference type="PROSITE-ProRule" id="PRU00708"/>
    </source>
</evidence>
<dbReference type="PANTHER" id="PTHR16276">
    <property type="entry name" value="PENTATRICOPEPTIDE REPEAT DOMAIN-CONTAINING PROTEIN 3"/>
    <property type="match status" value="1"/>
</dbReference>
<keyword evidence="8" id="KW-0689">Ribosomal protein</keyword>
<evidence type="ECO:0000256" key="8">
    <source>
        <dbReference type="ARBA" id="ARBA00022980"/>
    </source>
</evidence>
<comment type="subcellular location">
    <subcellularLocation>
        <location evidence="1">Mitochondrion</location>
    </subcellularLocation>
</comment>
<feature type="region of interest" description="Disordered" evidence="13">
    <location>
        <begin position="198"/>
        <end position="227"/>
    </location>
</feature>
<dbReference type="InterPro" id="IPR011990">
    <property type="entry name" value="TPR-like_helical_dom_sf"/>
</dbReference>
<dbReference type="PROSITE" id="PS51375">
    <property type="entry name" value="PPR"/>
    <property type="match status" value="1"/>
</dbReference>
<dbReference type="Gene3D" id="1.25.40.10">
    <property type="entry name" value="Tetratricopeptide repeat domain"/>
    <property type="match status" value="2"/>
</dbReference>
<sequence length="667" mass="75971">MAGRWGRVLSLSGPCRVRLPGLSKGGSCRLCSGSVSLQKTAAGLEATEEEIVLPRRKTWDKLSVLQALASTVNKDPTAARYIFQDDPFLAPTNNSSYQIFSLSKESGQNAAKYIIKSFPEFFQKDIAEPHIPCLMPEDHPPQLEEVSEAALKERIQLRKVKASVDMFDQLLQSGASLPLETTNSLLDLLCFYGDREPAGEDHREEKGQLEELEEAPEREKRQKASIHSGIKWRKNNNAERIFNLMPERNAHSYCTMIRGMVKHGAYQKAFDTCTDLVNNGHSANVDAFNALILAAPEIKDTASEKWELIEGLLKQMAEQKLQPNLFTFNAVLKSLRKCGGLARSVALQTLREMKALDIEPSLATFDHLLHIFYKSAVLSKAPENILLQVMNEIEGKSFSPLDPDDNNFFNRTMEICFDLKDLKLAYRLHGLLETGDNWKMIGNAVRQRYYYLRFFSLLCVMEQLDVVLKWYKDLCPSVFYPSWTEMLHLLEALDMANQLEMIPQIWKDIKWLGHAHRPRMTEEVLSLMARDTHPLETQMSFANCAAEIKSLYERREREWLTLEWTPSALGNIAILFSRAGWTQEAWEMLELFKKTNRIPRLHVMDRVLSSMQQSNRSDQAVKLVELAAAWALPFTSVLAARVMAEFTLSEEQKQAMESVEAVCSKEP</sequence>
<keyword evidence="10" id="KW-0687">Ribonucleoprotein</keyword>
<dbReference type="InterPro" id="IPR037387">
    <property type="entry name" value="PTCD3"/>
</dbReference>
<evidence type="ECO:0000256" key="7">
    <source>
        <dbReference type="ARBA" id="ARBA00022946"/>
    </source>
</evidence>